<name>A0A183UTY1_TOXCA</name>
<dbReference type="PANTHER" id="PTHR24322:SF736">
    <property type="entry name" value="RETINOL DEHYDROGENASE 10"/>
    <property type="match status" value="1"/>
</dbReference>
<dbReference type="InterPro" id="IPR036291">
    <property type="entry name" value="NAD(P)-bd_dom_sf"/>
</dbReference>
<protein>
    <submittedName>
        <fullName evidence="6">Epidermal retinol dehydrogenase 2</fullName>
    </submittedName>
</protein>
<dbReference type="InterPro" id="IPR002347">
    <property type="entry name" value="SDR_fam"/>
</dbReference>
<dbReference type="GO" id="GO:0005811">
    <property type="term" value="C:lipid droplet"/>
    <property type="evidence" value="ECO:0007669"/>
    <property type="project" value="TreeGrafter"/>
</dbReference>
<comment type="similarity">
    <text evidence="1 3">Belongs to the short-chain dehydrogenases/reductases (SDR) family.</text>
</comment>
<dbReference type="PANTHER" id="PTHR24322">
    <property type="entry name" value="PKSB"/>
    <property type="match status" value="1"/>
</dbReference>
<dbReference type="AlphaFoldDB" id="A0A183UTY1"/>
<evidence type="ECO:0000256" key="3">
    <source>
        <dbReference type="RuleBase" id="RU000363"/>
    </source>
</evidence>
<keyword evidence="2" id="KW-0560">Oxidoreductase</keyword>
<gene>
    <name evidence="4" type="ORF">TCNE_LOCUS11951</name>
</gene>
<dbReference type="EMBL" id="UYWY01021054">
    <property type="protein sequence ID" value="VDM43272.1"/>
    <property type="molecule type" value="Genomic_DNA"/>
</dbReference>
<dbReference type="GO" id="GO:0016616">
    <property type="term" value="F:oxidoreductase activity, acting on the CH-OH group of donors, NAD or NADP as acceptor"/>
    <property type="evidence" value="ECO:0007669"/>
    <property type="project" value="TreeGrafter"/>
</dbReference>
<accession>A0A183UTY1</accession>
<dbReference type="PROSITE" id="PS00061">
    <property type="entry name" value="ADH_SHORT"/>
    <property type="match status" value="1"/>
</dbReference>
<reference evidence="6" key="1">
    <citation type="submission" date="2016-06" db="UniProtKB">
        <authorList>
            <consortium name="WormBaseParasite"/>
        </authorList>
    </citation>
    <scope>IDENTIFICATION</scope>
</reference>
<reference evidence="4 5" key="2">
    <citation type="submission" date="2018-11" db="EMBL/GenBank/DDBJ databases">
        <authorList>
            <consortium name="Pathogen Informatics"/>
        </authorList>
    </citation>
    <scope>NUCLEOTIDE SEQUENCE [LARGE SCALE GENOMIC DNA]</scope>
</reference>
<evidence type="ECO:0000313" key="5">
    <source>
        <dbReference type="Proteomes" id="UP000050794"/>
    </source>
</evidence>
<dbReference type="Gene3D" id="3.40.50.720">
    <property type="entry name" value="NAD(P)-binding Rossmann-like Domain"/>
    <property type="match status" value="1"/>
</dbReference>
<evidence type="ECO:0000313" key="4">
    <source>
        <dbReference type="EMBL" id="VDM43272.1"/>
    </source>
</evidence>
<keyword evidence="5" id="KW-1185">Reference proteome</keyword>
<dbReference type="Proteomes" id="UP000050794">
    <property type="component" value="Unassembled WGS sequence"/>
</dbReference>
<dbReference type="PRINTS" id="PR00081">
    <property type="entry name" value="GDHRDH"/>
</dbReference>
<evidence type="ECO:0000313" key="6">
    <source>
        <dbReference type="WBParaSite" id="TCNE_0001195101-mRNA-1"/>
    </source>
</evidence>
<dbReference type="PRINTS" id="PR00080">
    <property type="entry name" value="SDRFAMILY"/>
</dbReference>
<proteinExistence type="inferred from homology"/>
<evidence type="ECO:0000256" key="2">
    <source>
        <dbReference type="ARBA" id="ARBA00023002"/>
    </source>
</evidence>
<sequence length="313" mass="35441">MEVKKRVLITGAGNGLGRQLALCFAKKGSKLILWDIDEDALKKTASECKQFGCEEIVLVYQDQSSKYSDKICNQYWSNLEVKTARVDLALREQIYVAAEKVNYEYGGIDILVSNAGLLNGGYFMELDDEKLDRIVDVNYKAHFWIVKSFFGGMLERNSGHIVSICSMASFAAAPRLVDYASTKHALLGFMEGLQNEVKDLGKNGIKITTVCPYWINTNLIQHFGYSFAVFFKQIVKKSEMMSEEYVAARIMTAVCMNRNQIVLPGKMNLFVRFRWFVEVSKFIDFYFVAYSGLCKGVVMSIAANRSLRVRQLG</sequence>
<dbReference type="CDD" id="cd05339">
    <property type="entry name" value="17beta-HSDXI-like_SDR_c"/>
    <property type="match status" value="1"/>
</dbReference>
<dbReference type="WBParaSite" id="TCNE_0001195101-mRNA-1">
    <property type="protein sequence ID" value="TCNE_0001195101-mRNA-1"/>
    <property type="gene ID" value="TCNE_0001195101"/>
</dbReference>
<dbReference type="InterPro" id="IPR020904">
    <property type="entry name" value="Sc_DH/Rdtase_CS"/>
</dbReference>
<dbReference type="Pfam" id="PF00106">
    <property type="entry name" value="adh_short"/>
    <property type="match status" value="2"/>
</dbReference>
<evidence type="ECO:0000256" key="1">
    <source>
        <dbReference type="ARBA" id="ARBA00006484"/>
    </source>
</evidence>
<dbReference type="SUPFAM" id="SSF51735">
    <property type="entry name" value="NAD(P)-binding Rossmann-fold domains"/>
    <property type="match status" value="1"/>
</dbReference>
<organism evidence="5 6">
    <name type="scientific">Toxocara canis</name>
    <name type="common">Canine roundworm</name>
    <dbReference type="NCBI Taxonomy" id="6265"/>
    <lineage>
        <taxon>Eukaryota</taxon>
        <taxon>Metazoa</taxon>
        <taxon>Ecdysozoa</taxon>
        <taxon>Nematoda</taxon>
        <taxon>Chromadorea</taxon>
        <taxon>Rhabditida</taxon>
        <taxon>Spirurina</taxon>
        <taxon>Ascaridomorpha</taxon>
        <taxon>Ascaridoidea</taxon>
        <taxon>Toxocaridae</taxon>
        <taxon>Toxocara</taxon>
    </lineage>
</organism>